<dbReference type="EMBL" id="JBHUGS010000004">
    <property type="protein sequence ID" value="MFD1951873.1"/>
    <property type="molecule type" value="Genomic_DNA"/>
</dbReference>
<name>A0ABW4U0M1_9SPHN</name>
<dbReference type="Proteomes" id="UP001597400">
    <property type="component" value="Unassembled WGS sequence"/>
</dbReference>
<accession>A0ABW4U0M1</accession>
<proteinExistence type="predicted"/>
<protein>
    <recommendedName>
        <fullName evidence="3">Phage gp6-like head-tail connector protein</fullName>
    </recommendedName>
</protein>
<evidence type="ECO:0008006" key="3">
    <source>
        <dbReference type="Google" id="ProtNLM"/>
    </source>
</evidence>
<dbReference type="InterPro" id="IPR011738">
    <property type="entry name" value="Phage_CHP"/>
</dbReference>
<keyword evidence="2" id="KW-1185">Reference proteome</keyword>
<reference evidence="2" key="1">
    <citation type="journal article" date="2019" name="Int. J. Syst. Evol. Microbiol.">
        <title>The Global Catalogue of Microorganisms (GCM) 10K type strain sequencing project: providing services to taxonomists for standard genome sequencing and annotation.</title>
        <authorList>
            <consortium name="The Broad Institute Genomics Platform"/>
            <consortium name="The Broad Institute Genome Sequencing Center for Infectious Disease"/>
            <person name="Wu L."/>
            <person name="Ma J."/>
        </authorList>
    </citation>
    <scope>NUCLEOTIDE SEQUENCE [LARGE SCALE GENOMIC DNA]</scope>
    <source>
        <strain evidence="2">CGMCC 1.12702</strain>
    </source>
</reference>
<evidence type="ECO:0000313" key="1">
    <source>
        <dbReference type="EMBL" id="MFD1951873.1"/>
    </source>
</evidence>
<sequence length="180" mass="19001">MAKIMSAAPIDAAAVLPNVLIDQYVKPAGAQTALLDAFRKTAIDWIEGHTAKSLARRQWTAAFDGFGEALLLPREPVRSVVAVDYVDLAGATVVGGSFWQQDGSQIGPSANGRWPAASTARGSVLVTFEAGFDDVGSEAPGLQVATLMLVKHLYDGGSLKDVPDTVLMLVDEPHRTPVMA</sequence>
<comment type="caution">
    <text evidence="1">The sequence shown here is derived from an EMBL/GenBank/DDBJ whole genome shotgun (WGS) entry which is preliminary data.</text>
</comment>
<gene>
    <name evidence="1" type="ORF">ACFSGX_13955</name>
</gene>
<evidence type="ECO:0000313" key="2">
    <source>
        <dbReference type="Proteomes" id="UP001597400"/>
    </source>
</evidence>
<organism evidence="1 2">
    <name type="scientific">Sphingomonas arantia</name>
    <dbReference type="NCBI Taxonomy" id="1460676"/>
    <lineage>
        <taxon>Bacteria</taxon>
        <taxon>Pseudomonadati</taxon>
        <taxon>Pseudomonadota</taxon>
        <taxon>Alphaproteobacteria</taxon>
        <taxon>Sphingomonadales</taxon>
        <taxon>Sphingomonadaceae</taxon>
        <taxon>Sphingomonas</taxon>
    </lineage>
</organism>
<dbReference type="NCBIfam" id="TIGR02215">
    <property type="entry name" value="phage_chp_gp8"/>
    <property type="match status" value="1"/>
</dbReference>
<dbReference type="RefSeq" id="WP_380930830.1">
    <property type="nucleotide sequence ID" value="NZ_JBHUGS010000004.1"/>
</dbReference>